<name>A0AAW1P289_9CHLO</name>
<organism evidence="1 2">
    <name type="scientific">[Myrmecia] bisecta</name>
    <dbReference type="NCBI Taxonomy" id="41462"/>
    <lineage>
        <taxon>Eukaryota</taxon>
        <taxon>Viridiplantae</taxon>
        <taxon>Chlorophyta</taxon>
        <taxon>core chlorophytes</taxon>
        <taxon>Trebouxiophyceae</taxon>
        <taxon>Trebouxiales</taxon>
        <taxon>Trebouxiaceae</taxon>
        <taxon>Myrmecia</taxon>
    </lineage>
</organism>
<dbReference type="Proteomes" id="UP001489004">
    <property type="component" value="Unassembled WGS sequence"/>
</dbReference>
<gene>
    <name evidence="1" type="ORF">WJX72_010970</name>
</gene>
<reference evidence="1 2" key="1">
    <citation type="journal article" date="2024" name="Nat. Commun.">
        <title>Phylogenomics reveals the evolutionary origins of lichenization in chlorophyte algae.</title>
        <authorList>
            <person name="Puginier C."/>
            <person name="Libourel C."/>
            <person name="Otte J."/>
            <person name="Skaloud P."/>
            <person name="Haon M."/>
            <person name="Grisel S."/>
            <person name="Petersen M."/>
            <person name="Berrin J.G."/>
            <person name="Delaux P.M."/>
            <person name="Dal Grande F."/>
            <person name="Keller J."/>
        </authorList>
    </citation>
    <scope>NUCLEOTIDE SEQUENCE [LARGE SCALE GENOMIC DNA]</scope>
    <source>
        <strain evidence="1 2">SAG 2043</strain>
    </source>
</reference>
<accession>A0AAW1P289</accession>
<sequence length="106" mass="11260">MGDLLGDIVLFCPGHSEDLRYQAGSQLSGILEDATQVLRAGRFSFKQGKKTYRAAAGSRVPEGRYEWKLYSPAAAGLADRYAGDAAEHSGRPQAGALVLAQAGPHL</sequence>
<dbReference type="AlphaFoldDB" id="A0AAW1P289"/>
<protein>
    <submittedName>
        <fullName evidence="1">Uncharacterized protein</fullName>
    </submittedName>
</protein>
<comment type="caution">
    <text evidence="1">The sequence shown here is derived from an EMBL/GenBank/DDBJ whole genome shotgun (WGS) entry which is preliminary data.</text>
</comment>
<evidence type="ECO:0000313" key="1">
    <source>
        <dbReference type="EMBL" id="KAK9803036.1"/>
    </source>
</evidence>
<dbReference type="EMBL" id="JALJOR010000025">
    <property type="protein sequence ID" value="KAK9803036.1"/>
    <property type="molecule type" value="Genomic_DNA"/>
</dbReference>
<proteinExistence type="predicted"/>
<keyword evidence="2" id="KW-1185">Reference proteome</keyword>
<evidence type="ECO:0000313" key="2">
    <source>
        <dbReference type="Proteomes" id="UP001489004"/>
    </source>
</evidence>